<comment type="caution">
    <text evidence="1">The sequence shown here is derived from an EMBL/GenBank/DDBJ whole genome shotgun (WGS) entry which is preliminary data.</text>
</comment>
<dbReference type="AlphaFoldDB" id="A0A9P6U453"/>
<name>A0A9P6U453_9FUNG</name>
<accession>A0A9P6U453</accession>
<sequence>MVLCPKSGVEVLFESNINDDGVDTWIAADLVAVVEAEGMLSSIKRLTGGNSSAWAFGWETSNGQLGTDLDSIHRFSLRNVGISGLAILRLQPHPSRPAHLEDYPMLDEQFPYQLSVPTIGKRLTLHGSGFGLIAPSVLINNISRGVVANIIHPHSVARKMDEQASSLILTDARFLPGMEGGPVSWDETGELAGLSMLTIRRADGEPVDISLVIPVACILSAISPYITIPTQPLLPNHIAALNSATLLHARQAVVMLQIGQAWASGVVISERGRMVKPITHGTPLFAIGHGIFGPPSGILPLITSGFCSKVVTFNREPTMMITSAPVHQGNSGGVIVNTEGHFIGLVTGNGKTSTGRTITHLNFAIPLEAMTDTVNSYLASEDRRWLDRFNGPPARISEIWALRGYAPVHKALDKVPSKL</sequence>
<gene>
    <name evidence="1" type="ORF">BG011_003259</name>
</gene>
<organism evidence="1 2">
    <name type="scientific">Mortierella polycephala</name>
    <dbReference type="NCBI Taxonomy" id="41804"/>
    <lineage>
        <taxon>Eukaryota</taxon>
        <taxon>Fungi</taxon>
        <taxon>Fungi incertae sedis</taxon>
        <taxon>Mucoromycota</taxon>
        <taxon>Mortierellomycotina</taxon>
        <taxon>Mortierellomycetes</taxon>
        <taxon>Mortierellales</taxon>
        <taxon>Mortierellaceae</taxon>
        <taxon>Mortierella</taxon>
    </lineage>
</organism>
<reference evidence="1" key="1">
    <citation type="journal article" date="2020" name="Fungal Divers.">
        <title>Resolving the Mortierellaceae phylogeny through synthesis of multi-gene phylogenetics and phylogenomics.</title>
        <authorList>
            <person name="Vandepol N."/>
            <person name="Liber J."/>
            <person name="Desiro A."/>
            <person name="Na H."/>
            <person name="Kennedy M."/>
            <person name="Barry K."/>
            <person name="Grigoriev I.V."/>
            <person name="Miller A.N."/>
            <person name="O'Donnell K."/>
            <person name="Stajich J.E."/>
            <person name="Bonito G."/>
        </authorList>
    </citation>
    <scope>NUCLEOTIDE SEQUENCE</scope>
    <source>
        <strain evidence="1">KOD948</strain>
    </source>
</reference>
<proteinExistence type="predicted"/>
<dbReference type="GO" id="GO:0016485">
    <property type="term" value="P:protein processing"/>
    <property type="evidence" value="ECO:0007669"/>
    <property type="project" value="InterPro"/>
</dbReference>
<evidence type="ECO:0000313" key="1">
    <source>
        <dbReference type="EMBL" id="KAG0258486.1"/>
    </source>
</evidence>
<dbReference type="PANTHER" id="PTHR21004">
    <property type="entry name" value="SERINE PROTEASE-RELATED"/>
    <property type="match status" value="1"/>
</dbReference>
<dbReference type="GO" id="GO:0005777">
    <property type="term" value="C:peroxisome"/>
    <property type="evidence" value="ECO:0007669"/>
    <property type="project" value="InterPro"/>
</dbReference>
<dbReference type="InterPro" id="IPR009003">
    <property type="entry name" value="Peptidase_S1_PA"/>
</dbReference>
<evidence type="ECO:0000313" key="2">
    <source>
        <dbReference type="Proteomes" id="UP000726737"/>
    </source>
</evidence>
<dbReference type="Pfam" id="PF13365">
    <property type="entry name" value="Trypsin_2"/>
    <property type="match status" value="1"/>
</dbReference>
<dbReference type="SUPFAM" id="SSF50494">
    <property type="entry name" value="Trypsin-like serine proteases"/>
    <property type="match status" value="2"/>
</dbReference>
<dbReference type="PANTHER" id="PTHR21004:SF0">
    <property type="entry name" value="PEROXISOMAL LEADER PEPTIDE-PROCESSING PROTEASE"/>
    <property type="match status" value="1"/>
</dbReference>
<dbReference type="EMBL" id="JAAAJA010000218">
    <property type="protein sequence ID" value="KAG0258486.1"/>
    <property type="molecule type" value="Genomic_DNA"/>
</dbReference>
<dbReference type="GO" id="GO:0004252">
    <property type="term" value="F:serine-type endopeptidase activity"/>
    <property type="evidence" value="ECO:0007669"/>
    <property type="project" value="InterPro"/>
</dbReference>
<protein>
    <submittedName>
        <fullName evidence="1">Uncharacterized protein</fullName>
    </submittedName>
</protein>
<dbReference type="Gene3D" id="2.40.10.10">
    <property type="entry name" value="Trypsin-like serine proteases"/>
    <property type="match status" value="2"/>
</dbReference>
<dbReference type="OrthoDB" id="17845at2759"/>
<keyword evidence="2" id="KW-1185">Reference proteome</keyword>
<dbReference type="Proteomes" id="UP000726737">
    <property type="component" value="Unassembled WGS sequence"/>
</dbReference>
<dbReference type="InterPro" id="IPR039245">
    <property type="entry name" value="TYSND1/DEG15"/>
</dbReference>
<dbReference type="InterPro" id="IPR043504">
    <property type="entry name" value="Peptidase_S1_PA_chymotrypsin"/>
</dbReference>